<keyword evidence="2" id="KW-1185">Reference proteome</keyword>
<evidence type="ECO:0000313" key="1">
    <source>
        <dbReference type="EMBL" id="OAS14865.1"/>
    </source>
</evidence>
<sequence length="62" mass="6577">MTSSRGHQGAHGAGQIVKQLNNQAEAAEQIQGSNEVDQAIQAAANDHISELDEIFSNDNDSD</sequence>
<gene>
    <name evidence="1" type="ORF">A8708_05030</name>
</gene>
<organism evidence="1 2">
    <name type="scientific">Paenibacillus oryzisoli</name>
    <dbReference type="NCBI Taxonomy" id="1850517"/>
    <lineage>
        <taxon>Bacteria</taxon>
        <taxon>Bacillati</taxon>
        <taxon>Bacillota</taxon>
        <taxon>Bacilli</taxon>
        <taxon>Bacillales</taxon>
        <taxon>Paenibacillaceae</taxon>
        <taxon>Paenibacillus</taxon>
    </lineage>
</organism>
<accession>A0A198A109</accession>
<dbReference type="OrthoDB" id="2629013at2"/>
<dbReference type="EMBL" id="LYPB01000087">
    <property type="protein sequence ID" value="OAS14865.1"/>
    <property type="molecule type" value="Genomic_DNA"/>
</dbReference>
<proteinExistence type="predicted"/>
<dbReference type="AlphaFoldDB" id="A0A198A109"/>
<protein>
    <recommendedName>
        <fullName evidence="3">DUF4025 domain-containing protein</fullName>
    </recommendedName>
</protein>
<evidence type="ECO:0000313" key="2">
    <source>
        <dbReference type="Proteomes" id="UP000078454"/>
    </source>
</evidence>
<dbReference type="RefSeq" id="WP_068669000.1">
    <property type="nucleotide sequence ID" value="NZ_LYPB01000087.1"/>
</dbReference>
<evidence type="ECO:0008006" key="3">
    <source>
        <dbReference type="Google" id="ProtNLM"/>
    </source>
</evidence>
<name>A0A198A109_9BACL</name>
<reference evidence="1 2" key="1">
    <citation type="submission" date="2016-05" db="EMBL/GenBank/DDBJ databases">
        <title>Paenibacillus sp. 1ZS3-15 nov., isolated from the rhizosphere soil.</title>
        <authorList>
            <person name="Zhang X.X."/>
            <person name="Zhang J."/>
        </authorList>
    </citation>
    <scope>NUCLEOTIDE SEQUENCE [LARGE SCALE GENOMIC DNA]</scope>
    <source>
        <strain evidence="1 2">1ZS3-15</strain>
    </source>
</reference>
<dbReference type="Proteomes" id="UP000078454">
    <property type="component" value="Unassembled WGS sequence"/>
</dbReference>
<comment type="caution">
    <text evidence="1">The sequence shown here is derived from an EMBL/GenBank/DDBJ whole genome shotgun (WGS) entry which is preliminary data.</text>
</comment>